<evidence type="ECO:0000313" key="3">
    <source>
        <dbReference type="Proteomes" id="UP000279236"/>
    </source>
</evidence>
<organism evidence="2 3">
    <name type="scientific">Apiotrichum porosum</name>
    <dbReference type="NCBI Taxonomy" id="105984"/>
    <lineage>
        <taxon>Eukaryota</taxon>
        <taxon>Fungi</taxon>
        <taxon>Dikarya</taxon>
        <taxon>Basidiomycota</taxon>
        <taxon>Agaricomycotina</taxon>
        <taxon>Tremellomycetes</taxon>
        <taxon>Trichosporonales</taxon>
        <taxon>Trichosporonaceae</taxon>
        <taxon>Apiotrichum</taxon>
    </lineage>
</organism>
<dbReference type="Proteomes" id="UP000279236">
    <property type="component" value="Unassembled WGS sequence"/>
</dbReference>
<dbReference type="GeneID" id="39584736"/>
<dbReference type="OrthoDB" id="10257948at2759"/>
<protein>
    <recommendedName>
        <fullName evidence="4">Thioredoxin domain-containing protein</fullName>
    </recommendedName>
</protein>
<dbReference type="AlphaFoldDB" id="A0A427Y971"/>
<accession>A0A427Y971</accession>
<dbReference type="Gene3D" id="3.40.30.10">
    <property type="entry name" value="Glutaredoxin"/>
    <property type="match status" value="1"/>
</dbReference>
<dbReference type="STRING" id="105984.A0A427Y971"/>
<dbReference type="InterPro" id="IPR036249">
    <property type="entry name" value="Thioredoxin-like_sf"/>
</dbReference>
<feature type="region of interest" description="Disordered" evidence="1">
    <location>
        <begin position="183"/>
        <end position="226"/>
    </location>
</feature>
<comment type="caution">
    <text evidence="2">The sequence shown here is derived from an EMBL/GenBank/DDBJ whole genome shotgun (WGS) entry which is preliminary data.</text>
</comment>
<evidence type="ECO:0008006" key="4">
    <source>
        <dbReference type="Google" id="ProtNLM"/>
    </source>
</evidence>
<dbReference type="EMBL" id="RSCE01000001">
    <property type="protein sequence ID" value="RSH87679.1"/>
    <property type="molecule type" value="Genomic_DNA"/>
</dbReference>
<proteinExistence type="predicted"/>
<gene>
    <name evidence="2" type="ORF">EHS24_000193</name>
</gene>
<dbReference type="SUPFAM" id="SSF52833">
    <property type="entry name" value="Thioredoxin-like"/>
    <property type="match status" value="1"/>
</dbReference>
<sequence>MSVPSSPTLSDSELLDSLEADFDLGSERERRMAELRDQAQKVQSLRETEYGRVVTYGDEKKLIERMSKEKWCLIHFFHPDFPRCRIMDQRLEEIAPKFPHTLFLRASVADIPFLVGKFGIQVLPCVHAFVDGACVDRLIGFEELGQTDSFTSKTLEFRLKTAGVLHSGPVMLAHLLPTHLQKDAAGSSGESDEEDDRRHRDKATRKGKTGIRNGLASSKLDDEEWD</sequence>
<reference evidence="2 3" key="1">
    <citation type="submission" date="2018-11" db="EMBL/GenBank/DDBJ databases">
        <title>Genome sequence of Apiotrichum porosum DSM 27194.</title>
        <authorList>
            <person name="Aliyu H."/>
            <person name="Gorte O."/>
            <person name="Ochsenreither K."/>
        </authorList>
    </citation>
    <scope>NUCLEOTIDE SEQUENCE [LARGE SCALE GENOMIC DNA]</scope>
    <source>
        <strain evidence="2 3">DSM 27194</strain>
    </source>
</reference>
<name>A0A427Y971_9TREE</name>
<evidence type="ECO:0000256" key="1">
    <source>
        <dbReference type="SAM" id="MobiDB-lite"/>
    </source>
</evidence>
<dbReference type="CDD" id="cd02989">
    <property type="entry name" value="Phd_like_TxnDC9"/>
    <property type="match status" value="1"/>
</dbReference>
<evidence type="ECO:0000313" key="2">
    <source>
        <dbReference type="EMBL" id="RSH87679.1"/>
    </source>
</evidence>
<feature type="compositionally biased region" description="Basic residues" evidence="1">
    <location>
        <begin position="199"/>
        <end position="209"/>
    </location>
</feature>
<keyword evidence="3" id="KW-1185">Reference proteome</keyword>
<dbReference type="PANTHER" id="PTHR21148">
    <property type="entry name" value="THIOREDOXIN DOMAIN-CONTAINING PROTEIN 9"/>
    <property type="match status" value="1"/>
</dbReference>
<dbReference type="RefSeq" id="XP_028479887.1">
    <property type="nucleotide sequence ID" value="XM_028616030.1"/>
</dbReference>